<dbReference type="InterPro" id="IPR010982">
    <property type="entry name" value="Lambda_DNA-bd_dom_sf"/>
</dbReference>
<dbReference type="Pfam" id="PF01381">
    <property type="entry name" value="HTH_3"/>
    <property type="match status" value="1"/>
</dbReference>
<dbReference type="EMBL" id="LMWJ01000021">
    <property type="protein sequence ID" value="KUM71296.1"/>
    <property type="molecule type" value="Genomic_DNA"/>
</dbReference>
<organism evidence="2 3">
    <name type="scientific">Streptomyces curacoi</name>
    <dbReference type="NCBI Taxonomy" id="146536"/>
    <lineage>
        <taxon>Bacteria</taxon>
        <taxon>Bacillati</taxon>
        <taxon>Actinomycetota</taxon>
        <taxon>Actinomycetes</taxon>
        <taxon>Kitasatosporales</taxon>
        <taxon>Streptomycetaceae</taxon>
        <taxon>Streptomyces</taxon>
    </lineage>
</organism>
<comment type="caution">
    <text evidence="2">The sequence shown here is derived from an EMBL/GenBank/DDBJ whole genome shotgun (WGS) entry which is preliminary data.</text>
</comment>
<evidence type="ECO:0000259" key="1">
    <source>
        <dbReference type="Pfam" id="PF01381"/>
    </source>
</evidence>
<keyword evidence="3" id="KW-1185">Reference proteome</keyword>
<name>A0A124GXV5_9ACTN</name>
<protein>
    <recommendedName>
        <fullName evidence="1">HTH cro/C1-type domain-containing protein</fullName>
    </recommendedName>
</protein>
<accession>A0A124GXV5</accession>
<evidence type="ECO:0000313" key="2">
    <source>
        <dbReference type="EMBL" id="KUM71296.1"/>
    </source>
</evidence>
<dbReference type="InterPro" id="IPR001387">
    <property type="entry name" value="Cro/C1-type_HTH"/>
</dbReference>
<dbReference type="AlphaFoldDB" id="A0A124GXV5"/>
<reference evidence="2 3" key="1">
    <citation type="submission" date="2015-10" db="EMBL/GenBank/DDBJ databases">
        <title>Draft genome sequence of Streptomyces curacoi DSM 40107, type strain for the species Streptomyces curacoi.</title>
        <authorList>
            <person name="Ruckert C."/>
            <person name="Winkler A."/>
            <person name="Kalinowski J."/>
            <person name="Kampfer P."/>
            <person name="Glaeser S."/>
        </authorList>
    </citation>
    <scope>NUCLEOTIDE SEQUENCE [LARGE SCALE GENOMIC DNA]</scope>
    <source>
        <strain evidence="2 3">DSM 40107</strain>
    </source>
</reference>
<sequence length="93" mass="10191">MSRSDLMVAIWRPLKKMVEAQDVNRKALARQLGLGASGLSELLNGLRATAPSRDVVRTIVSACGEDAQLSYWDKRLTELKDEAAETGCRSRSA</sequence>
<gene>
    <name evidence="2" type="ORF">AQI70_27445</name>
</gene>
<dbReference type="Proteomes" id="UP000054024">
    <property type="component" value="Unassembled WGS sequence"/>
</dbReference>
<evidence type="ECO:0000313" key="3">
    <source>
        <dbReference type="Proteomes" id="UP000054024"/>
    </source>
</evidence>
<dbReference type="GO" id="GO:0003677">
    <property type="term" value="F:DNA binding"/>
    <property type="evidence" value="ECO:0007669"/>
    <property type="project" value="InterPro"/>
</dbReference>
<proteinExistence type="predicted"/>
<dbReference type="SUPFAM" id="SSF47413">
    <property type="entry name" value="lambda repressor-like DNA-binding domains"/>
    <property type="match status" value="1"/>
</dbReference>
<dbReference type="RefSeq" id="WP_062154661.1">
    <property type="nucleotide sequence ID" value="NZ_KQ947991.1"/>
</dbReference>
<feature type="domain" description="HTH cro/C1-type" evidence="1">
    <location>
        <begin position="14"/>
        <end position="66"/>
    </location>
</feature>